<accession>A0ACC0P678</accession>
<evidence type="ECO:0000313" key="2">
    <source>
        <dbReference type="Proteomes" id="UP001062846"/>
    </source>
</evidence>
<proteinExistence type="predicted"/>
<sequence>MGELASTETPTVYNRLQELKAFDDSKSGVKGLVDAGIQTIPKIFVRPTDGLAADYPICQTHLAIPIIDLGTKGPTTVNAVRRAAETLGFFQVVNHGVPERVLEEMLAAARGFHEMEKEVKMGFYSREAERRVKLGSNFDLYQSPFANWRDTLFCAMDPEPLDPLELPELVSNDKFVSVEHRVLANHVGPRVSVACFFNTHGYPSTKMYGPIKDLLSEDNPPVYRETTVKDFVAYYDSKGLDGKSALTYFKL</sequence>
<evidence type="ECO:0000313" key="1">
    <source>
        <dbReference type="EMBL" id="KAI8561010.1"/>
    </source>
</evidence>
<keyword evidence="2" id="KW-1185">Reference proteome</keyword>
<protein>
    <submittedName>
        <fullName evidence="1">Uncharacterized protein</fullName>
    </submittedName>
</protein>
<name>A0ACC0P678_RHOML</name>
<comment type="caution">
    <text evidence="1">The sequence shown here is derived from an EMBL/GenBank/DDBJ whole genome shotgun (WGS) entry which is preliminary data.</text>
</comment>
<dbReference type="EMBL" id="CM046391">
    <property type="protein sequence ID" value="KAI8561010.1"/>
    <property type="molecule type" value="Genomic_DNA"/>
</dbReference>
<gene>
    <name evidence="1" type="ORF">RHMOL_Rhmol04G0302000</name>
</gene>
<dbReference type="Proteomes" id="UP001062846">
    <property type="component" value="Chromosome 4"/>
</dbReference>
<organism evidence="1 2">
    <name type="scientific">Rhododendron molle</name>
    <name type="common">Chinese azalea</name>
    <name type="synonym">Azalea mollis</name>
    <dbReference type="NCBI Taxonomy" id="49168"/>
    <lineage>
        <taxon>Eukaryota</taxon>
        <taxon>Viridiplantae</taxon>
        <taxon>Streptophyta</taxon>
        <taxon>Embryophyta</taxon>
        <taxon>Tracheophyta</taxon>
        <taxon>Spermatophyta</taxon>
        <taxon>Magnoliopsida</taxon>
        <taxon>eudicotyledons</taxon>
        <taxon>Gunneridae</taxon>
        <taxon>Pentapetalae</taxon>
        <taxon>asterids</taxon>
        <taxon>Ericales</taxon>
        <taxon>Ericaceae</taxon>
        <taxon>Ericoideae</taxon>
        <taxon>Rhodoreae</taxon>
        <taxon>Rhododendron</taxon>
    </lineage>
</organism>
<reference evidence="1" key="1">
    <citation type="submission" date="2022-02" db="EMBL/GenBank/DDBJ databases">
        <title>Plant Genome Project.</title>
        <authorList>
            <person name="Zhang R.-G."/>
        </authorList>
    </citation>
    <scope>NUCLEOTIDE SEQUENCE</scope>
    <source>
        <strain evidence="1">AT1</strain>
    </source>
</reference>